<dbReference type="RefSeq" id="WP_188129715.1">
    <property type="nucleotide sequence ID" value="NZ_FOMS01000010.1"/>
</dbReference>
<gene>
    <name evidence="2" type="ORF">SAMN04515678_110199</name>
</gene>
<evidence type="ECO:0000313" key="3">
    <source>
        <dbReference type="Proteomes" id="UP000325289"/>
    </source>
</evidence>
<keyword evidence="3" id="KW-1185">Reference proteome</keyword>
<feature type="transmembrane region" description="Helical" evidence="1">
    <location>
        <begin position="25"/>
        <end position="42"/>
    </location>
</feature>
<proteinExistence type="predicted"/>
<accession>A0A1I2B5M3</accession>
<organism evidence="2 3">
    <name type="scientific">Roseivivax sediminis</name>
    <dbReference type="NCBI Taxonomy" id="936889"/>
    <lineage>
        <taxon>Bacteria</taxon>
        <taxon>Pseudomonadati</taxon>
        <taxon>Pseudomonadota</taxon>
        <taxon>Alphaproteobacteria</taxon>
        <taxon>Rhodobacterales</taxon>
        <taxon>Roseobacteraceae</taxon>
        <taxon>Roseivivax</taxon>
    </lineage>
</organism>
<dbReference type="EMBL" id="FOMS01000010">
    <property type="protein sequence ID" value="SFE51349.1"/>
    <property type="molecule type" value="Genomic_DNA"/>
</dbReference>
<evidence type="ECO:0000256" key="1">
    <source>
        <dbReference type="SAM" id="Phobius"/>
    </source>
</evidence>
<reference evidence="2 3" key="1">
    <citation type="submission" date="2016-10" db="EMBL/GenBank/DDBJ databases">
        <authorList>
            <person name="Varghese N."/>
            <person name="Submissions S."/>
        </authorList>
    </citation>
    <scope>NUCLEOTIDE SEQUENCE [LARGE SCALE GENOMIC DNA]</scope>
    <source>
        <strain evidence="3">YIM D21,KCTC 23444,ACCC 10710</strain>
    </source>
</reference>
<keyword evidence="1" id="KW-0812">Transmembrane</keyword>
<name>A0A1I2B5M3_9RHOB</name>
<protein>
    <submittedName>
        <fullName evidence="2">Uncharacterized protein</fullName>
    </submittedName>
</protein>
<keyword evidence="1" id="KW-1133">Transmembrane helix</keyword>
<keyword evidence="1" id="KW-0472">Membrane</keyword>
<dbReference type="AlphaFoldDB" id="A0A1I2B5M3"/>
<sequence>MTRCTTLFLILPAAALGPPQTETAELLVLVGFVALIAVPAVVSRV</sequence>
<evidence type="ECO:0000313" key="2">
    <source>
        <dbReference type="EMBL" id="SFE51349.1"/>
    </source>
</evidence>
<dbReference type="Proteomes" id="UP000325289">
    <property type="component" value="Unassembled WGS sequence"/>
</dbReference>